<accession>A0A4V2VL28</accession>
<dbReference type="SMART" id="SM00530">
    <property type="entry name" value="HTH_XRE"/>
    <property type="match status" value="1"/>
</dbReference>
<gene>
    <name evidence="3" type="ORF">EDD61_10563</name>
</gene>
<dbReference type="Pfam" id="PF01381">
    <property type="entry name" value="HTH_3"/>
    <property type="match status" value="1"/>
</dbReference>
<comment type="caution">
    <text evidence="3">The sequence shown here is derived from an EMBL/GenBank/DDBJ whole genome shotgun (WGS) entry which is preliminary data.</text>
</comment>
<dbReference type="InterPro" id="IPR010982">
    <property type="entry name" value="Lambda_DNA-bd_dom_sf"/>
</dbReference>
<evidence type="ECO:0000313" key="3">
    <source>
        <dbReference type="EMBL" id="TCU62255.1"/>
    </source>
</evidence>
<dbReference type="SUPFAM" id="SSF47413">
    <property type="entry name" value="lambda repressor-like DNA-binding domains"/>
    <property type="match status" value="1"/>
</dbReference>
<name>A0A4V2VL28_9FIRM</name>
<sequence length="153" mass="17535">MLKDKLIALRKKSGYSQQELADLLSLTRQTISNWENGQSAPTFDKAIELAAIYHISLDDLADNRLEIIAKEKTKKDLHVLQALQGKTVILDCEDFDYMLNSYNEKAKVLEVTEEWIRVAYTRGRSNAFFKKETLIKLIDTRAIHGFMIVEEAA</sequence>
<evidence type="ECO:0000256" key="1">
    <source>
        <dbReference type="ARBA" id="ARBA00023125"/>
    </source>
</evidence>
<organism evidence="3 4">
    <name type="scientific">Longicatena caecimuris</name>
    <dbReference type="NCBI Taxonomy" id="1796635"/>
    <lineage>
        <taxon>Bacteria</taxon>
        <taxon>Bacillati</taxon>
        <taxon>Bacillota</taxon>
        <taxon>Erysipelotrichia</taxon>
        <taxon>Erysipelotrichales</taxon>
        <taxon>Erysipelotrichaceae</taxon>
        <taxon>Longicatena</taxon>
    </lineage>
</organism>
<feature type="domain" description="HTH cro/C1-type" evidence="2">
    <location>
        <begin position="6"/>
        <end position="60"/>
    </location>
</feature>
<dbReference type="AlphaFoldDB" id="A0A4V2VL28"/>
<dbReference type="InterPro" id="IPR001387">
    <property type="entry name" value="Cro/C1-type_HTH"/>
</dbReference>
<proteinExistence type="predicted"/>
<dbReference type="PANTHER" id="PTHR46558">
    <property type="entry name" value="TRACRIPTIONAL REGULATORY PROTEIN-RELATED-RELATED"/>
    <property type="match status" value="1"/>
</dbReference>
<dbReference type="GO" id="GO:0003677">
    <property type="term" value="F:DNA binding"/>
    <property type="evidence" value="ECO:0007669"/>
    <property type="project" value="UniProtKB-KW"/>
</dbReference>
<reference evidence="3 4" key="1">
    <citation type="submission" date="2019-03" db="EMBL/GenBank/DDBJ databases">
        <title>Genomic Encyclopedia of Type Strains, Phase IV (KMG-IV): sequencing the most valuable type-strain genomes for metagenomic binning, comparative biology and taxonomic classification.</title>
        <authorList>
            <person name="Goeker M."/>
        </authorList>
    </citation>
    <scope>NUCLEOTIDE SEQUENCE [LARGE SCALE GENOMIC DNA]</scope>
    <source>
        <strain evidence="3 4">DSM 29481</strain>
    </source>
</reference>
<dbReference type="Proteomes" id="UP000295773">
    <property type="component" value="Unassembled WGS sequence"/>
</dbReference>
<dbReference type="CDD" id="cd00093">
    <property type="entry name" value="HTH_XRE"/>
    <property type="match status" value="1"/>
</dbReference>
<dbReference type="PROSITE" id="PS50943">
    <property type="entry name" value="HTH_CROC1"/>
    <property type="match status" value="1"/>
</dbReference>
<keyword evidence="1 3" id="KW-0238">DNA-binding</keyword>
<protein>
    <submittedName>
        <fullName evidence="3">DNA-binding XRE family transcriptional regulator</fullName>
    </submittedName>
</protein>
<dbReference type="PANTHER" id="PTHR46558:SF15">
    <property type="entry name" value="HELIX-TURN-HELIX DOMAIN PROTEIN"/>
    <property type="match status" value="1"/>
</dbReference>
<keyword evidence="4" id="KW-1185">Reference proteome</keyword>
<dbReference type="RefSeq" id="WP_132224217.1">
    <property type="nucleotide sequence ID" value="NZ_JANKBG010000006.1"/>
</dbReference>
<dbReference type="EMBL" id="SMBP01000005">
    <property type="protein sequence ID" value="TCU62255.1"/>
    <property type="molecule type" value="Genomic_DNA"/>
</dbReference>
<evidence type="ECO:0000313" key="4">
    <source>
        <dbReference type="Proteomes" id="UP000295773"/>
    </source>
</evidence>
<evidence type="ECO:0000259" key="2">
    <source>
        <dbReference type="PROSITE" id="PS50943"/>
    </source>
</evidence>
<dbReference type="Gene3D" id="1.10.260.40">
    <property type="entry name" value="lambda repressor-like DNA-binding domains"/>
    <property type="match status" value="1"/>
</dbReference>